<evidence type="ECO:0000313" key="1">
    <source>
        <dbReference type="EMBL" id="KAJ8556406.1"/>
    </source>
</evidence>
<accession>A0A9Q1MBZ9</accession>
<reference evidence="2" key="1">
    <citation type="journal article" date="2023" name="Proc. Natl. Acad. Sci. U.S.A.">
        <title>Genomic and structural basis for evolution of tropane alkaloid biosynthesis.</title>
        <authorList>
            <person name="Wanga Y.-J."/>
            <person name="Taina T."/>
            <person name="Yua J.-Y."/>
            <person name="Lia J."/>
            <person name="Xua B."/>
            <person name="Chenc J."/>
            <person name="D'Auriad J.C."/>
            <person name="Huanga J.-P."/>
            <person name="Huanga S.-X."/>
        </authorList>
    </citation>
    <scope>NUCLEOTIDE SEQUENCE [LARGE SCALE GENOMIC DNA]</scope>
    <source>
        <strain evidence="2">cv. KIB-2019</strain>
    </source>
</reference>
<dbReference type="Proteomes" id="UP001152561">
    <property type="component" value="Unassembled WGS sequence"/>
</dbReference>
<name>A0A9Q1MBZ9_9SOLA</name>
<proteinExistence type="predicted"/>
<sequence length="105" mass="11601">MYKCVSFGSERACILARRLRMGVDNSTTSSLSWRRLRFLGKAAKNNISEAQRFTIATVSVSAWRVDAALDKTSCLLSYFALFATISGGKMLPQNFALNEKLLLGS</sequence>
<gene>
    <name evidence="1" type="ORF">K7X08_029797</name>
</gene>
<keyword evidence="2" id="KW-1185">Reference proteome</keyword>
<dbReference type="EMBL" id="JAJAGQ010000008">
    <property type="protein sequence ID" value="KAJ8556406.1"/>
    <property type="molecule type" value="Genomic_DNA"/>
</dbReference>
<dbReference type="AlphaFoldDB" id="A0A9Q1MBZ9"/>
<comment type="caution">
    <text evidence="1">The sequence shown here is derived from an EMBL/GenBank/DDBJ whole genome shotgun (WGS) entry which is preliminary data.</text>
</comment>
<protein>
    <submittedName>
        <fullName evidence="1">Uncharacterized protein</fullName>
    </submittedName>
</protein>
<evidence type="ECO:0000313" key="2">
    <source>
        <dbReference type="Proteomes" id="UP001152561"/>
    </source>
</evidence>
<organism evidence="1 2">
    <name type="scientific">Anisodus acutangulus</name>
    <dbReference type="NCBI Taxonomy" id="402998"/>
    <lineage>
        <taxon>Eukaryota</taxon>
        <taxon>Viridiplantae</taxon>
        <taxon>Streptophyta</taxon>
        <taxon>Embryophyta</taxon>
        <taxon>Tracheophyta</taxon>
        <taxon>Spermatophyta</taxon>
        <taxon>Magnoliopsida</taxon>
        <taxon>eudicotyledons</taxon>
        <taxon>Gunneridae</taxon>
        <taxon>Pentapetalae</taxon>
        <taxon>asterids</taxon>
        <taxon>lamiids</taxon>
        <taxon>Solanales</taxon>
        <taxon>Solanaceae</taxon>
        <taxon>Solanoideae</taxon>
        <taxon>Hyoscyameae</taxon>
        <taxon>Anisodus</taxon>
    </lineage>
</organism>